<sequence length="114" mass="12244">MKLIQRVLWAANAFKLRSSDHHQAFKNFSTLPNFGSKQRSAEERPFLTETMTNGKQGSSGSSRVKNPVAAEHVHTSGTVTPGVVVAVLQNDDVGVKLMDPKLGVGGSKLTEADP</sequence>
<dbReference type="EMBL" id="AYRZ02000009">
    <property type="protein sequence ID" value="PHT71772.1"/>
    <property type="molecule type" value="Genomic_DNA"/>
</dbReference>
<organism evidence="2 3">
    <name type="scientific">Capsicum annuum</name>
    <name type="common">Capsicum pepper</name>
    <dbReference type="NCBI Taxonomy" id="4072"/>
    <lineage>
        <taxon>Eukaryota</taxon>
        <taxon>Viridiplantae</taxon>
        <taxon>Streptophyta</taxon>
        <taxon>Embryophyta</taxon>
        <taxon>Tracheophyta</taxon>
        <taxon>Spermatophyta</taxon>
        <taxon>Magnoliopsida</taxon>
        <taxon>eudicotyledons</taxon>
        <taxon>Gunneridae</taxon>
        <taxon>Pentapetalae</taxon>
        <taxon>asterids</taxon>
        <taxon>lamiids</taxon>
        <taxon>Solanales</taxon>
        <taxon>Solanaceae</taxon>
        <taxon>Solanoideae</taxon>
        <taxon>Capsiceae</taxon>
        <taxon>Capsicum</taxon>
    </lineage>
</organism>
<accession>A0A2G2YPU4</accession>
<dbReference type="AlphaFoldDB" id="A0A2G2YPU4"/>
<evidence type="ECO:0000256" key="1">
    <source>
        <dbReference type="SAM" id="MobiDB-lite"/>
    </source>
</evidence>
<feature type="compositionally biased region" description="Polar residues" evidence="1">
    <location>
        <begin position="49"/>
        <end position="64"/>
    </location>
</feature>
<feature type="region of interest" description="Disordered" evidence="1">
    <location>
        <begin position="31"/>
        <end position="68"/>
    </location>
</feature>
<protein>
    <submittedName>
        <fullName evidence="2">Uncharacterized protein</fullName>
    </submittedName>
</protein>
<reference evidence="2 3" key="2">
    <citation type="journal article" date="2017" name="Genome Biol.">
        <title>New reference genome sequences of hot pepper reveal the massive evolution of plant disease-resistance genes by retroduplication.</title>
        <authorList>
            <person name="Kim S."/>
            <person name="Park J."/>
            <person name="Yeom S.I."/>
            <person name="Kim Y.M."/>
            <person name="Seo E."/>
            <person name="Kim K.T."/>
            <person name="Kim M.S."/>
            <person name="Lee J.M."/>
            <person name="Cheong K."/>
            <person name="Shin H.S."/>
            <person name="Kim S.B."/>
            <person name="Han K."/>
            <person name="Lee J."/>
            <person name="Park M."/>
            <person name="Lee H.A."/>
            <person name="Lee H.Y."/>
            <person name="Lee Y."/>
            <person name="Oh S."/>
            <person name="Lee J.H."/>
            <person name="Choi E."/>
            <person name="Choi E."/>
            <person name="Lee S.E."/>
            <person name="Jeon J."/>
            <person name="Kim H."/>
            <person name="Choi G."/>
            <person name="Song H."/>
            <person name="Lee J."/>
            <person name="Lee S.C."/>
            <person name="Kwon J.K."/>
            <person name="Lee H.Y."/>
            <person name="Koo N."/>
            <person name="Hong Y."/>
            <person name="Kim R.W."/>
            <person name="Kang W.H."/>
            <person name="Huh J.H."/>
            <person name="Kang B.C."/>
            <person name="Yang T.J."/>
            <person name="Lee Y.H."/>
            <person name="Bennetzen J.L."/>
            <person name="Choi D."/>
        </authorList>
    </citation>
    <scope>NUCLEOTIDE SEQUENCE [LARGE SCALE GENOMIC DNA]</scope>
    <source>
        <strain evidence="3">cv. CM334</strain>
    </source>
</reference>
<evidence type="ECO:0000313" key="3">
    <source>
        <dbReference type="Proteomes" id="UP000222542"/>
    </source>
</evidence>
<gene>
    <name evidence="2" type="ORF">T459_22557</name>
</gene>
<comment type="caution">
    <text evidence="2">The sequence shown here is derived from an EMBL/GenBank/DDBJ whole genome shotgun (WGS) entry which is preliminary data.</text>
</comment>
<dbReference type="Proteomes" id="UP000222542">
    <property type="component" value="Unassembled WGS sequence"/>
</dbReference>
<proteinExistence type="predicted"/>
<keyword evidence="3" id="KW-1185">Reference proteome</keyword>
<reference evidence="2 3" key="1">
    <citation type="journal article" date="2014" name="Nat. Genet.">
        <title>Genome sequence of the hot pepper provides insights into the evolution of pungency in Capsicum species.</title>
        <authorList>
            <person name="Kim S."/>
            <person name="Park M."/>
            <person name="Yeom S.I."/>
            <person name="Kim Y.M."/>
            <person name="Lee J.M."/>
            <person name="Lee H.A."/>
            <person name="Seo E."/>
            <person name="Choi J."/>
            <person name="Cheong K."/>
            <person name="Kim K.T."/>
            <person name="Jung K."/>
            <person name="Lee G.W."/>
            <person name="Oh S.K."/>
            <person name="Bae C."/>
            <person name="Kim S.B."/>
            <person name="Lee H.Y."/>
            <person name="Kim S.Y."/>
            <person name="Kim M.S."/>
            <person name="Kang B.C."/>
            <person name="Jo Y.D."/>
            <person name="Yang H.B."/>
            <person name="Jeong H.J."/>
            <person name="Kang W.H."/>
            <person name="Kwon J.K."/>
            <person name="Shin C."/>
            <person name="Lim J.Y."/>
            <person name="Park J.H."/>
            <person name="Huh J.H."/>
            <person name="Kim J.S."/>
            <person name="Kim B.D."/>
            <person name="Cohen O."/>
            <person name="Paran I."/>
            <person name="Suh M.C."/>
            <person name="Lee S.B."/>
            <person name="Kim Y.K."/>
            <person name="Shin Y."/>
            <person name="Noh S.J."/>
            <person name="Park J."/>
            <person name="Seo Y.S."/>
            <person name="Kwon S.Y."/>
            <person name="Kim H.A."/>
            <person name="Park J.M."/>
            <person name="Kim H.J."/>
            <person name="Choi S.B."/>
            <person name="Bosland P.W."/>
            <person name="Reeves G."/>
            <person name="Jo S.H."/>
            <person name="Lee B.W."/>
            <person name="Cho H.T."/>
            <person name="Choi H.S."/>
            <person name="Lee M.S."/>
            <person name="Yu Y."/>
            <person name="Do Choi Y."/>
            <person name="Park B.S."/>
            <person name="van Deynze A."/>
            <person name="Ashrafi H."/>
            <person name="Hill T."/>
            <person name="Kim W.T."/>
            <person name="Pai H.S."/>
            <person name="Ahn H.K."/>
            <person name="Yeam I."/>
            <person name="Giovannoni J.J."/>
            <person name="Rose J.K."/>
            <person name="Sorensen I."/>
            <person name="Lee S.J."/>
            <person name="Kim R.W."/>
            <person name="Choi I.Y."/>
            <person name="Choi B.S."/>
            <person name="Lim J.S."/>
            <person name="Lee Y.H."/>
            <person name="Choi D."/>
        </authorList>
    </citation>
    <scope>NUCLEOTIDE SEQUENCE [LARGE SCALE GENOMIC DNA]</scope>
    <source>
        <strain evidence="3">cv. CM334</strain>
    </source>
</reference>
<name>A0A2G2YPU4_CAPAN</name>
<evidence type="ECO:0000313" key="2">
    <source>
        <dbReference type="EMBL" id="PHT71772.1"/>
    </source>
</evidence>
<dbReference type="Gramene" id="PHT71772">
    <property type="protein sequence ID" value="PHT71772"/>
    <property type="gene ID" value="T459_22557"/>
</dbReference>
<dbReference type="STRING" id="4072.A0A2G2YPU4"/>